<protein>
    <submittedName>
        <fullName evidence="2">Uncharacterized protein</fullName>
    </submittedName>
</protein>
<proteinExistence type="predicted"/>
<sequence>MPSKIRLDSGRHSTLEWTALVEPDVEAVSSKVCDMEALCRALLAGDHQMLPFGQVVNGLNILSSVELRTSHLPLDLGEAPTCRFPEVCWSSSTRDSASLDAVDQLVQSPISTHKISAQLSHKGKVASLKNIGPPPQVVVGLPKGCASHQGGNGEEQLHADGHETASYEEIMMQGIHLNEEEVLGSSDAHLYINPISEADQMATLGGFSCYAKAVGPIAMGTAPNSPRGLSELAHLGPPALIHQSGEPSSCPGLGKLRHNLEVIRRKLDGSYASAIEDYSNHGSGKLYSGGSGLELNYLSLPIAQGFGEQSSQVDDSERDSSPSVPE</sequence>
<evidence type="ECO:0000313" key="2">
    <source>
        <dbReference type="EMBL" id="GMH17797.1"/>
    </source>
</evidence>
<evidence type="ECO:0000313" key="3">
    <source>
        <dbReference type="Proteomes" id="UP001279734"/>
    </source>
</evidence>
<feature type="region of interest" description="Disordered" evidence="1">
    <location>
        <begin position="306"/>
        <end position="326"/>
    </location>
</feature>
<keyword evidence="3" id="KW-1185">Reference proteome</keyword>
<gene>
    <name evidence="2" type="ORF">Nepgr_019638</name>
</gene>
<dbReference type="Proteomes" id="UP001279734">
    <property type="component" value="Unassembled WGS sequence"/>
</dbReference>
<accession>A0AAD3SVE5</accession>
<organism evidence="2 3">
    <name type="scientific">Nepenthes gracilis</name>
    <name type="common">Slender pitcher plant</name>
    <dbReference type="NCBI Taxonomy" id="150966"/>
    <lineage>
        <taxon>Eukaryota</taxon>
        <taxon>Viridiplantae</taxon>
        <taxon>Streptophyta</taxon>
        <taxon>Embryophyta</taxon>
        <taxon>Tracheophyta</taxon>
        <taxon>Spermatophyta</taxon>
        <taxon>Magnoliopsida</taxon>
        <taxon>eudicotyledons</taxon>
        <taxon>Gunneridae</taxon>
        <taxon>Pentapetalae</taxon>
        <taxon>Caryophyllales</taxon>
        <taxon>Nepenthaceae</taxon>
        <taxon>Nepenthes</taxon>
    </lineage>
</organism>
<dbReference type="AlphaFoldDB" id="A0AAD3SVE5"/>
<name>A0AAD3SVE5_NEPGR</name>
<comment type="caution">
    <text evidence="2">The sequence shown here is derived from an EMBL/GenBank/DDBJ whole genome shotgun (WGS) entry which is preliminary data.</text>
</comment>
<dbReference type="EMBL" id="BSYO01000018">
    <property type="protein sequence ID" value="GMH17797.1"/>
    <property type="molecule type" value="Genomic_DNA"/>
</dbReference>
<reference evidence="2" key="1">
    <citation type="submission" date="2023-05" db="EMBL/GenBank/DDBJ databases">
        <title>Nepenthes gracilis genome sequencing.</title>
        <authorList>
            <person name="Fukushima K."/>
        </authorList>
    </citation>
    <scope>NUCLEOTIDE SEQUENCE</scope>
    <source>
        <strain evidence="2">SING2019-196</strain>
    </source>
</reference>
<evidence type="ECO:0000256" key="1">
    <source>
        <dbReference type="SAM" id="MobiDB-lite"/>
    </source>
</evidence>